<accession>M0N4H5</accession>
<protein>
    <recommendedName>
        <fullName evidence="3">Small CPxCG-related zinc finger protein</fullName>
    </recommendedName>
</protein>
<dbReference type="Pfam" id="PF24461">
    <property type="entry name" value="DUF7576"/>
    <property type="match status" value="1"/>
</dbReference>
<sequence>MIDPTSDVGETTAETAPTCATCGDSIVDTPDHRVVTRIEDDEVRTRHFCDEACLVVDD</sequence>
<name>M0N4H5_9EURY</name>
<reference evidence="1 2" key="1">
    <citation type="journal article" date="2014" name="PLoS Genet.">
        <title>Phylogenetically driven sequencing of extremely halophilic archaea reveals strategies for static and dynamic osmo-response.</title>
        <authorList>
            <person name="Becker E.A."/>
            <person name="Seitzer P.M."/>
            <person name="Tritt A."/>
            <person name="Larsen D."/>
            <person name="Krusor M."/>
            <person name="Yao A.I."/>
            <person name="Wu D."/>
            <person name="Madern D."/>
            <person name="Eisen J.A."/>
            <person name="Darling A.E."/>
            <person name="Facciotti M.T."/>
        </authorList>
    </citation>
    <scope>NUCLEOTIDE SEQUENCE [LARGE SCALE GENOMIC DNA]</scope>
    <source>
        <strain evidence="1 2">DSM 8989</strain>
    </source>
</reference>
<dbReference type="PATRIC" id="fig|1227456.3.peg.2043"/>
<dbReference type="RefSeq" id="WP_005043136.1">
    <property type="nucleotide sequence ID" value="NZ_AOME01000054.1"/>
</dbReference>
<dbReference type="EMBL" id="AOME01000054">
    <property type="protein sequence ID" value="EMA52448.1"/>
    <property type="molecule type" value="Genomic_DNA"/>
</dbReference>
<comment type="caution">
    <text evidence="1">The sequence shown here is derived from an EMBL/GenBank/DDBJ whole genome shotgun (WGS) entry which is preliminary data.</text>
</comment>
<dbReference type="Proteomes" id="UP000011625">
    <property type="component" value="Unassembled WGS sequence"/>
</dbReference>
<evidence type="ECO:0008006" key="3">
    <source>
        <dbReference type="Google" id="ProtNLM"/>
    </source>
</evidence>
<dbReference type="AlphaFoldDB" id="M0N4H5"/>
<evidence type="ECO:0000313" key="1">
    <source>
        <dbReference type="EMBL" id="EMA52448.1"/>
    </source>
</evidence>
<dbReference type="STRING" id="1227456.C450_10113"/>
<evidence type="ECO:0000313" key="2">
    <source>
        <dbReference type="Proteomes" id="UP000011625"/>
    </source>
</evidence>
<proteinExistence type="predicted"/>
<dbReference type="OrthoDB" id="169264at2157"/>
<keyword evidence="2" id="KW-1185">Reference proteome</keyword>
<organism evidence="1 2">
    <name type="scientific">Halococcus salifodinae DSM 8989</name>
    <dbReference type="NCBI Taxonomy" id="1227456"/>
    <lineage>
        <taxon>Archaea</taxon>
        <taxon>Methanobacteriati</taxon>
        <taxon>Methanobacteriota</taxon>
        <taxon>Stenosarchaea group</taxon>
        <taxon>Halobacteria</taxon>
        <taxon>Halobacteriales</taxon>
        <taxon>Halococcaceae</taxon>
        <taxon>Halococcus</taxon>
    </lineage>
</organism>
<dbReference type="InterPro" id="IPR055998">
    <property type="entry name" value="DUF7576"/>
</dbReference>
<gene>
    <name evidence="1" type="ORF">C450_10113</name>
</gene>